<keyword evidence="1" id="KW-0175">Coiled coil</keyword>
<evidence type="ECO:0000313" key="3">
    <source>
        <dbReference type="Proteomes" id="UP001295684"/>
    </source>
</evidence>
<dbReference type="AlphaFoldDB" id="A0AAD2D2B6"/>
<name>A0AAD2D2B6_EUPCR</name>
<feature type="coiled-coil region" evidence="1">
    <location>
        <begin position="68"/>
        <end position="97"/>
    </location>
</feature>
<comment type="caution">
    <text evidence="2">The sequence shown here is derived from an EMBL/GenBank/DDBJ whole genome shotgun (WGS) entry which is preliminary data.</text>
</comment>
<dbReference type="EMBL" id="CAMPGE010019207">
    <property type="protein sequence ID" value="CAI2377556.1"/>
    <property type="molecule type" value="Genomic_DNA"/>
</dbReference>
<proteinExistence type="predicted"/>
<organism evidence="2 3">
    <name type="scientific">Euplotes crassus</name>
    <dbReference type="NCBI Taxonomy" id="5936"/>
    <lineage>
        <taxon>Eukaryota</taxon>
        <taxon>Sar</taxon>
        <taxon>Alveolata</taxon>
        <taxon>Ciliophora</taxon>
        <taxon>Intramacronucleata</taxon>
        <taxon>Spirotrichea</taxon>
        <taxon>Hypotrichia</taxon>
        <taxon>Euplotida</taxon>
        <taxon>Euplotidae</taxon>
        <taxon>Moneuplotes</taxon>
    </lineage>
</organism>
<evidence type="ECO:0000256" key="1">
    <source>
        <dbReference type="SAM" id="Coils"/>
    </source>
</evidence>
<dbReference type="Proteomes" id="UP001295684">
    <property type="component" value="Unassembled WGS sequence"/>
</dbReference>
<keyword evidence="3" id="KW-1185">Reference proteome</keyword>
<reference evidence="2" key="1">
    <citation type="submission" date="2023-07" db="EMBL/GenBank/DDBJ databases">
        <authorList>
            <consortium name="AG Swart"/>
            <person name="Singh M."/>
            <person name="Singh A."/>
            <person name="Seah K."/>
            <person name="Emmerich C."/>
        </authorList>
    </citation>
    <scope>NUCLEOTIDE SEQUENCE</scope>
    <source>
        <strain evidence="2">DP1</strain>
    </source>
</reference>
<accession>A0AAD2D2B6</accession>
<evidence type="ECO:0000313" key="2">
    <source>
        <dbReference type="EMBL" id="CAI2377556.1"/>
    </source>
</evidence>
<protein>
    <submittedName>
        <fullName evidence="2">Uncharacterized protein</fullName>
    </submittedName>
</protein>
<sequence>MYTSRKRAGGSSLGNELPLLTPRKEIEYYSPLRSSRKGYHYGRYAEDMYPHYYHESIRRSWDLHNAALEDLNNKKAMIDLAKQNQELKHKIKEKHRKDKIALDASLKLYKLKQDIYGQLQEDSLKQLVKQKQRAIDDDVEDRAIHDILATHQDNLKGLTNSIFVAKEEKFKQAADDLHAKLSEIEARRLLDKKMSKNYKKQVKRLKNDEEYMTNKFMNEYQRIDYLNNMYNPYYVPPISGIGALNLGNGKKKDM</sequence>
<gene>
    <name evidence="2" type="ORF">ECRASSUSDP1_LOCUS18944</name>
</gene>